<evidence type="ECO:0000256" key="2">
    <source>
        <dbReference type="ARBA" id="ARBA00022553"/>
    </source>
</evidence>
<dbReference type="EMBL" id="RAWG01000640">
    <property type="protein sequence ID" value="RKH25266.1"/>
    <property type="molecule type" value="Genomic_DNA"/>
</dbReference>
<dbReference type="PROSITE" id="PS50075">
    <property type="entry name" value="CARRIER"/>
    <property type="match status" value="1"/>
</dbReference>
<dbReference type="AlphaFoldDB" id="A0A3A8LYS6"/>
<dbReference type="Gene3D" id="3.40.47.10">
    <property type="match status" value="1"/>
</dbReference>
<dbReference type="InterPro" id="IPR009081">
    <property type="entry name" value="PP-bd_ACP"/>
</dbReference>
<dbReference type="SUPFAM" id="SSF47336">
    <property type="entry name" value="ACP-like"/>
    <property type="match status" value="1"/>
</dbReference>
<dbReference type="Gene3D" id="3.30.300.30">
    <property type="match status" value="1"/>
</dbReference>
<feature type="domain" description="Ketosynthase family 3 (KS3)" evidence="6">
    <location>
        <begin position="166"/>
        <end position="420"/>
    </location>
</feature>
<dbReference type="Pfam" id="PF00550">
    <property type="entry name" value="PP-binding"/>
    <property type="match status" value="1"/>
</dbReference>
<evidence type="ECO:0000259" key="5">
    <source>
        <dbReference type="PROSITE" id="PS50075"/>
    </source>
</evidence>
<dbReference type="InterPro" id="IPR014030">
    <property type="entry name" value="Ketoacyl_synth_N"/>
</dbReference>
<keyword evidence="3" id="KW-0808">Transferase</keyword>
<accession>A0A3A8LYS6</accession>
<gene>
    <name evidence="7" type="ORF">D7X12_41420</name>
</gene>
<dbReference type="GO" id="GO:0031177">
    <property type="term" value="F:phosphopantetheine binding"/>
    <property type="evidence" value="ECO:0007669"/>
    <property type="project" value="InterPro"/>
</dbReference>
<dbReference type="SMART" id="SM00825">
    <property type="entry name" value="PKS_KS"/>
    <property type="match status" value="1"/>
</dbReference>
<evidence type="ECO:0000256" key="4">
    <source>
        <dbReference type="SAM" id="MobiDB-lite"/>
    </source>
</evidence>
<organism evidence="7 8">
    <name type="scientific">Corallococcus sicarius</name>
    <dbReference type="NCBI Taxonomy" id="2316726"/>
    <lineage>
        <taxon>Bacteria</taxon>
        <taxon>Pseudomonadati</taxon>
        <taxon>Myxococcota</taxon>
        <taxon>Myxococcia</taxon>
        <taxon>Myxococcales</taxon>
        <taxon>Cystobacterineae</taxon>
        <taxon>Myxococcaceae</taxon>
        <taxon>Corallococcus</taxon>
    </lineage>
</organism>
<comment type="caution">
    <text evidence="7">The sequence shown here is derived from an EMBL/GenBank/DDBJ whole genome shotgun (WGS) entry which is preliminary data.</text>
</comment>
<name>A0A3A8LYS6_9BACT</name>
<dbReference type="GO" id="GO:0006633">
    <property type="term" value="P:fatty acid biosynthetic process"/>
    <property type="evidence" value="ECO:0007669"/>
    <property type="project" value="InterPro"/>
</dbReference>
<sequence>VAYVSPREGQVLDGTALRAGLRQRLPEYMVPSVFVTLATLPLNPSNKVDRKALPAPDAQSTGRQGRFVEPTDATEQRMAAVFARELGADRVGVHDHLFDDLGGTSLSVVRIAARLREELQRDVPVVWLFEHPTVNELARRMERESGGPVAPTPAPRPREVAKTGDSGAIAIIGLAGRFPGAMSVQEFWQNLRGGVESIRRFTPEELEHLPGLPEGLELWHHPAFVAAGGVIEGVEKFDHAFFDMPLREAQFTDPQQRLFLQTAWAALEDAGVDPDRFPGAISLYAGATSSGYTDAVRQAMPLDAASYMELHGTATHESLATKTSFKLGLTGESTLLYTACSTGLVAVHLACQSLQVGQSDIALAGATRLSVPQRTGYVYQEGMIFSPDGHCRAFDEKAQGTLAGNGVGAVVLKRLEDAVR</sequence>
<dbReference type="Pfam" id="PF00109">
    <property type="entry name" value="ketoacyl-synt"/>
    <property type="match status" value="1"/>
</dbReference>
<dbReference type="PANTHER" id="PTHR43775:SF37">
    <property type="entry name" value="SI:DKEY-61P9.11"/>
    <property type="match status" value="1"/>
</dbReference>
<dbReference type="Proteomes" id="UP000273405">
    <property type="component" value="Unassembled WGS sequence"/>
</dbReference>
<keyword evidence="8" id="KW-1185">Reference proteome</keyword>
<dbReference type="GO" id="GO:0004312">
    <property type="term" value="F:fatty acid synthase activity"/>
    <property type="evidence" value="ECO:0007669"/>
    <property type="project" value="TreeGrafter"/>
</dbReference>
<dbReference type="Gene3D" id="1.10.1200.10">
    <property type="entry name" value="ACP-like"/>
    <property type="match status" value="1"/>
</dbReference>
<keyword evidence="2" id="KW-0597">Phosphoprotein</keyword>
<dbReference type="GO" id="GO:0005737">
    <property type="term" value="C:cytoplasm"/>
    <property type="evidence" value="ECO:0007669"/>
    <property type="project" value="TreeGrafter"/>
</dbReference>
<dbReference type="InterPro" id="IPR036736">
    <property type="entry name" value="ACP-like_sf"/>
</dbReference>
<dbReference type="RefSeq" id="WP_244225104.1">
    <property type="nucleotide sequence ID" value="NZ_RAWG01000640.1"/>
</dbReference>
<evidence type="ECO:0000313" key="7">
    <source>
        <dbReference type="EMBL" id="RKH25266.1"/>
    </source>
</evidence>
<proteinExistence type="predicted"/>
<dbReference type="InterPro" id="IPR018201">
    <property type="entry name" value="Ketoacyl_synth_AS"/>
</dbReference>
<dbReference type="SUPFAM" id="SSF53901">
    <property type="entry name" value="Thiolase-like"/>
    <property type="match status" value="1"/>
</dbReference>
<dbReference type="SUPFAM" id="SSF56801">
    <property type="entry name" value="Acetyl-CoA synthetase-like"/>
    <property type="match status" value="1"/>
</dbReference>
<dbReference type="InterPro" id="IPR020806">
    <property type="entry name" value="PKS_PP-bd"/>
</dbReference>
<dbReference type="PROSITE" id="PS00606">
    <property type="entry name" value="KS3_1"/>
    <property type="match status" value="1"/>
</dbReference>
<evidence type="ECO:0000313" key="8">
    <source>
        <dbReference type="Proteomes" id="UP000273405"/>
    </source>
</evidence>
<evidence type="ECO:0000259" key="6">
    <source>
        <dbReference type="PROSITE" id="PS52004"/>
    </source>
</evidence>
<dbReference type="PROSITE" id="PS52004">
    <property type="entry name" value="KS3_2"/>
    <property type="match status" value="1"/>
</dbReference>
<feature type="non-terminal residue" evidence="7">
    <location>
        <position position="420"/>
    </location>
</feature>
<dbReference type="InterPro" id="IPR045851">
    <property type="entry name" value="AMP-bd_C_sf"/>
</dbReference>
<dbReference type="GO" id="GO:0004315">
    <property type="term" value="F:3-oxoacyl-[acyl-carrier-protein] synthase activity"/>
    <property type="evidence" value="ECO:0007669"/>
    <property type="project" value="InterPro"/>
</dbReference>
<dbReference type="CDD" id="cd00833">
    <property type="entry name" value="PKS"/>
    <property type="match status" value="1"/>
</dbReference>
<evidence type="ECO:0000256" key="3">
    <source>
        <dbReference type="ARBA" id="ARBA00022679"/>
    </source>
</evidence>
<reference evidence="8" key="1">
    <citation type="submission" date="2018-09" db="EMBL/GenBank/DDBJ databases">
        <authorList>
            <person name="Livingstone P.G."/>
            <person name="Whitworth D.E."/>
        </authorList>
    </citation>
    <scope>NUCLEOTIDE SEQUENCE [LARGE SCALE GENOMIC DNA]</scope>
    <source>
        <strain evidence="8">CA040B</strain>
    </source>
</reference>
<keyword evidence="1" id="KW-0596">Phosphopantetheine</keyword>
<feature type="domain" description="Carrier" evidence="5">
    <location>
        <begin position="69"/>
        <end position="145"/>
    </location>
</feature>
<dbReference type="InterPro" id="IPR020841">
    <property type="entry name" value="PKS_Beta-ketoAc_synthase_dom"/>
</dbReference>
<dbReference type="InterPro" id="IPR050091">
    <property type="entry name" value="PKS_NRPS_Biosynth_Enz"/>
</dbReference>
<feature type="region of interest" description="Disordered" evidence="4">
    <location>
        <begin position="140"/>
        <end position="162"/>
    </location>
</feature>
<dbReference type="InterPro" id="IPR016039">
    <property type="entry name" value="Thiolase-like"/>
</dbReference>
<dbReference type="SMART" id="SM00823">
    <property type="entry name" value="PKS_PP"/>
    <property type="match status" value="1"/>
</dbReference>
<dbReference type="GO" id="GO:0005886">
    <property type="term" value="C:plasma membrane"/>
    <property type="evidence" value="ECO:0007669"/>
    <property type="project" value="TreeGrafter"/>
</dbReference>
<dbReference type="PANTHER" id="PTHR43775">
    <property type="entry name" value="FATTY ACID SYNTHASE"/>
    <property type="match status" value="1"/>
</dbReference>
<feature type="non-terminal residue" evidence="7">
    <location>
        <position position="1"/>
    </location>
</feature>
<dbReference type="GO" id="GO:0071770">
    <property type="term" value="P:DIM/DIP cell wall layer assembly"/>
    <property type="evidence" value="ECO:0007669"/>
    <property type="project" value="TreeGrafter"/>
</dbReference>
<protein>
    <submittedName>
        <fullName evidence="7">Uncharacterized protein</fullName>
    </submittedName>
</protein>
<evidence type="ECO:0000256" key="1">
    <source>
        <dbReference type="ARBA" id="ARBA00022450"/>
    </source>
</evidence>